<reference evidence="2 3" key="1">
    <citation type="submission" date="2019-01" db="EMBL/GenBank/DDBJ databases">
        <title>Lactibacter flavus gen. nov., sp. nov., a novel bacterium of the family Propionibacteriaceae isolated from raw milk and dairy products.</title>
        <authorList>
            <person name="Huptas C."/>
            <person name="Wenning M."/>
            <person name="Breitenwieser F."/>
            <person name="Doll E."/>
            <person name="Von Neubeck M."/>
            <person name="Busse H.-J."/>
            <person name="Scherer S."/>
        </authorList>
    </citation>
    <scope>NUCLEOTIDE SEQUENCE [LARGE SCALE GENOMIC DNA]</scope>
    <source>
        <strain evidence="2 3">DSM 22130</strain>
    </source>
</reference>
<proteinExistence type="predicted"/>
<dbReference type="InterPro" id="IPR012545">
    <property type="entry name" value="DUF1697"/>
</dbReference>
<dbReference type="AlphaFoldDB" id="A0A4Q9KPN1"/>
<dbReference type="PANTHER" id="PTHR36439:SF1">
    <property type="entry name" value="DUF1697 DOMAIN-CONTAINING PROTEIN"/>
    <property type="match status" value="1"/>
</dbReference>
<comment type="caution">
    <text evidence="2">The sequence shown here is derived from an EMBL/GenBank/DDBJ whole genome shotgun (WGS) entry which is preliminary data.</text>
</comment>
<organism evidence="2 3">
    <name type="scientific">Propioniciclava tarda</name>
    <dbReference type="NCBI Taxonomy" id="433330"/>
    <lineage>
        <taxon>Bacteria</taxon>
        <taxon>Bacillati</taxon>
        <taxon>Actinomycetota</taxon>
        <taxon>Actinomycetes</taxon>
        <taxon>Propionibacteriales</taxon>
        <taxon>Propionibacteriaceae</taxon>
        <taxon>Propioniciclava</taxon>
    </lineage>
</organism>
<evidence type="ECO:0000256" key="1">
    <source>
        <dbReference type="SAM" id="MobiDB-lite"/>
    </source>
</evidence>
<feature type="compositionally biased region" description="Basic and acidic residues" evidence="1">
    <location>
        <begin position="48"/>
        <end position="61"/>
    </location>
</feature>
<dbReference type="Gene3D" id="3.30.70.1280">
    <property type="entry name" value="SP0830-like domains"/>
    <property type="match status" value="1"/>
</dbReference>
<keyword evidence="3" id="KW-1185">Reference proteome</keyword>
<accession>A0A4Q9KPN1</accession>
<feature type="compositionally biased region" description="Basic residues" evidence="1">
    <location>
        <begin position="62"/>
        <end position="74"/>
    </location>
</feature>
<dbReference type="Proteomes" id="UP000291933">
    <property type="component" value="Unassembled WGS sequence"/>
</dbReference>
<feature type="region of interest" description="Disordered" evidence="1">
    <location>
        <begin position="1"/>
        <end position="75"/>
    </location>
</feature>
<sequence>MADLGAGRPRGRSRRRPSRHDHVRAREGRRRQLAHRQRPGHRHRDRRGHPDRPRRPADRHQLRARGAKPARSRARLGLAVPRHLALLRAVNVGGRNKVPMAELRALAGDLGYASVRTYIASGNLIFHSENTDAACAAELTAAIPERFGFAVDVVVASKDVLTRAVAAHPYADGDPKQVHVGFASGPIPDAALDRLRAVASASERVTADGTLLYADLADGVHDSKLAASVTPALKPEFVTLRNLATCRTLLQLMTD</sequence>
<dbReference type="OrthoDB" id="9806494at2"/>
<dbReference type="PANTHER" id="PTHR36439">
    <property type="entry name" value="BLL4334 PROTEIN"/>
    <property type="match status" value="1"/>
</dbReference>
<name>A0A4Q9KPN1_PROTD</name>
<protein>
    <submittedName>
        <fullName evidence="2">DUF1697 domain-containing protein</fullName>
    </submittedName>
</protein>
<dbReference type="Pfam" id="PF08002">
    <property type="entry name" value="DUF1697"/>
    <property type="match status" value="1"/>
</dbReference>
<gene>
    <name evidence="2" type="ORF">ET996_02290</name>
</gene>
<dbReference type="EMBL" id="SDMR01000002">
    <property type="protein sequence ID" value="TBT95829.1"/>
    <property type="molecule type" value="Genomic_DNA"/>
</dbReference>
<dbReference type="SUPFAM" id="SSF160379">
    <property type="entry name" value="SP0830-like"/>
    <property type="match status" value="1"/>
</dbReference>
<evidence type="ECO:0000313" key="3">
    <source>
        <dbReference type="Proteomes" id="UP000291933"/>
    </source>
</evidence>
<feature type="compositionally biased region" description="Basic residues" evidence="1">
    <location>
        <begin position="9"/>
        <end position="47"/>
    </location>
</feature>
<evidence type="ECO:0000313" key="2">
    <source>
        <dbReference type="EMBL" id="TBT95829.1"/>
    </source>
</evidence>